<proteinExistence type="predicted"/>
<feature type="region of interest" description="Disordered" evidence="1">
    <location>
        <begin position="24"/>
        <end position="51"/>
    </location>
</feature>
<gene>
    <name evidence="2" type="ORF">NCTC10742_01349</name>
</gene>
<feature type="compositionally biased region" description="Basic and acidic residues" evidence="1">
    <location>
        <begin position="24"/>
        <end position="34"/>
    </location>
</feature>
<dbReference type="Proteomes" id="UP000254291">
    <property type="component" value="Unassembled WGS sequence"/>
</dbReference>
<evidence type="ECO:0000313" key="2">
    <source>
        <dbReference type="EMBL" id="STZ42138.1"/>
    </source>
</evidence>
<evidence type="ECO:0000256" key="1">
    <source>
        <dbReference type="SAM" id="MobiDB-lite"/>
    </source>
</evidence>
<name>A0A378SJ46_9MYCO</name>
<evidence type="ECO:0000313" key="3">
    <source>
        <dbReference type="Proteomes" id="UP000254291"/>
    </source>
</evidence>
<reference evidence="2 3" key="1">
    <citation type="submission" date="2018-06" db="EMBL/GenBank/DDBJ databases">
        <authorList>
            <consortium name="Pathogen Informatics"/>
            <person name="Doyle S."/>
        </authorList>
    </citation>
    <scope>NUCLEOTIDE SEQUENCE [LARGE SCALE GENOMIC DNA]</scope>
    <source>
        <strain evidence="2 3">NCTC10742</strain>
    </source>
</reference>
<protein>
    <submittedName>
        <fullName evidence="2">Uncharacterized protein</fullName>
    </submittedName>
</protein>
<dbReference type="AlphaFoldDB" id="A0A378SJ46"/>
<accession>A0A378SJ46</accession>
<sequence>MMTTKPGAVVVRLDTHPAWQVPDRRSREYQEAMRRHPSYQSRTLAPPLRVV</sequence>
<organism evidence="2 3">
    <name type="scientific">Mycolicibacterium gilvum</name>
    <dbReference type="NCBI Taxonomy" id="1804"/>
    <lineage>
        <taxon>Bacteria</taxon>
        <taxon>Bacillati</taxon>
        <taxon>Actinomycetota</taxon>
        <taxon>Actinomycetes</taxon>
        <taxon>Mycobacteriales</taxon>
        <taxon>Mycobacteriaceae</taxon>
        <taxon>Mycolicibacterium</taxon>
    </lineage>
</organism>
<dbReference type="EMBL" id="UGQM01000001">
    <property type="protein sequence ID" value="STZ42138.1"/>
    <property type="molecule type" value="Genomic_DNA"/>
</dbReference>